<feature type="transmembrane region" description="Helical" evidence="17">
    <location>
        <begin position="71"/>
        <end position="96"/>
    </location>
</feature>
<organism evidence="18 19">
    <name type="scientific">Leptospirillum ferrooxidans (strain C2-3)</name>
    <dbReference type="NCBI Taxonomy" id="1162668"/>
    <lineage>
        <taxon>Bacteria</taxon>
        <taxon>Pseudomonadati</taxon>
        <taxon>Nitrospirota</taxon>
        <taxon>Nitrospiria</taxon>
        <taxon>Nitrospirales</taxon>
        <taxon>Nitrospiraceae</taxon>
        <taxon>Leptospirillum</taxon>
    </lineage>
</organism>
<evidence type="ECO:0000256" key="12">
    <source>
        <dbReference type="ARBA" id="ARBA00023209"/>
    </source>
</evidence>
<keyword evidence="9 17" id="KW-1133">Transmembrane helix</keyword>
<feature type="transmembrane region" description="Helical" evidence="17">
    <location>
        <begin position="159"/>
        <end position="180"/>
    </location>
</feature>
<dbReference type="RefSeq" id="WP_014448961.1">
    <property type="nucleotide sequence ID" value="NC_017094.1"/>
</dbReference>
<gene>
    <name evidence="18" type="ordered locus">LFE_0754</name>
</gene>
<evidence type="ECO:0000256" key="2">
    <source>
        <dbReference type="ARBA" id="ARBA00005042"/>
    </source>
</evidence>
<evidence type="ECO:0000256" key="7">
    <source>
        <dbReference type="ARBA" id="ARBA00022679"/>
    </source>
</evidence>
<evidence type="ECO:0000256" key="17">
    <source>
        <dbReference type="SAM" id="Phobius"/>
    </source>
</evidence>
<feature type="transmembrane region" description="Helical" evidence="17">
    <location>
        <begin position="6"/>
        <end position="23"/>
    </location>
</feature>
<keyword evidence="7 16" id="KW-0808">Transferase</keyword>
<dbReference type="NCBIfam" id="TIGR00560">
    <property type="entry name" value="pgsA"/>
    <property type="match status" value="1"/>
</dbReference>
<evidence type="ECO:0000256" key="10">
    <source>
        <dbReference type="ARBA" id="ARBA00023098"/>
    </source>
</evidence>
<dbReference type="GO" id="GO:0008444">
    <property type="term" value="F:CDP-diacylglycerol-glycerol-3-phosphate 3-phosphatidyltransferase activity"/>
    <property type="evidence" value="ECO:0007669"/>
    <property type="project" value="UniProtKB-UniRule"/>
</dbReference>
<keyword evidence="12" id="KW-0594">Phospholipid biosynthesis</keyword>
<dbReference type="GO" id="GO:0016020">
    <property type="term" value="C:membrane"/>
    <property type="evidence" value="ECO:0007669"/>
    <property type="project" value="UniProtKB-SubCell"/>
</dbReference>
<comment type="catalytic activity">
    <reaction evidence="14">
        <text>a CDP-1,2-diacyl-sn-glycerol + sn-glycerol 3-phosphate = a 1,2-diacyl-sn-glycero-3-phospho-(1'-sn-glycero-3'-phosphate) + CMP + H(+)</text>
        <dbReference type="Rhea" id="RHEA:12593"/>
        <dbReference type="ChEBI" id="CHEBI:15378"/>
        <dbReference type="ChEBI" id="CHEBI:57597"/>
        <dbReference type="ChEBI" id="CHEBI:58332"/>
        <dbReference type="ChEBI" id="CHEBI:60110"/>
        <dbReference type="ChEBI" id="CHEBI:60377"/>
        <dbReference type="EC" id="2.7.8.5"/>
    </reaction>
</comment>
<dbReference type="InterPro" id="IPR048254">
    <property type="entry name" value="CDP_ALCOHOL_P_TRANSF_CS"/>
</dbReference>
<dbReference type="InterPro" id="IPR050324">
    <property type="entry name" value="CDP-alcohol_PTase-I"/>
</dbReference>
<evidence type="ECO:0000256" key="3">
    <source>
        <dbReference type="ARBA" id="ARBA00010441"/>
    </source>
</evidence>
<protein>
    <recommendedName>
        <fullName evidence="5 15">CDP-diacylglycerol--glycerol-3-phosphate 3-phosphatidyltransferase</fullName>
        <ecNumber evidence="4 15">2.7.8.5</ecNumber>
    </recommendedName>
</protein>
<name>I0IMH0_LEPFC</name>
<evidence type="ECO:0000256" key="13">
    <source>
        <dbReference type="ARBA" id="ARBA00023264"/>
    </source>
</evidence>
<dbReference type="InterPro" id="IPR000462">
    <property type="entry name" value="CDP-OH_P_trans"/>
</dbReference>
<evidence type="ECO:0000256" key="6">
    <source>
        <dbReference type="ARBA" id="ARBA00022516"/>
    </source>
</evidence>
<feature type="transmembrane region" description="Helical" evidence="17">
    <location>
        <begin position="30"/>
        <end position="51"/>
    </location>
</feature>
<dbReference type="PANTHER" id="PTHR14269:SF62">
    <property type="entry name" value="CDP-DIACYLGLYCEROL--GLYCEROL-3-PHOSPHATE 3-PHOSPHATIDYLTRANSFERASE 1, CHLOROPLASTIC"/>
    <property type="match status" value="1"/>
</dbReference>
<dbReference type="STRING" id="1162668.LFE_0754"/>
<comment type="similarity">
    <text evidence="3 16">Belongs to the CDP-alcohol phosphatidyltransferase class-I family.</text>
</comment>
<proteinExistence type="inferred from homology"/>
<dbReference type="OrthoDB" id="9796672at2"/>
<accession>I0IMH0</accession>
<evidence type="ECO:0000256" key="16">
    <source>
        <dbReference type="RuleBase" id="RU003750"/>
    </source>
</evidence>
<sequence length="194" mass="21407">MNLANGITLGRIVLIPVLVLLFFRERSGTAFWSACLYVVASSTDLLDGYIARRYNMVTTLGKLLDPIADKILVTTGLFLLVDEHLLPVALAILIVARELAVSGLRAIASADGIIIPAESLGKAKMVFQTISLTILIWNQRLLLIPGIKNPVNLHSLGMFFFWISLILTLVSGVWYFRWYLRLSGVSSSGSEEKE</sequence>
<dbReference type="PANTHER" id="PTHR14269">
    <property type="entry name" value="CDP-DIACYLGLYCEROL--GLYCEROL-3-PHOSPHATE 3-PHOSPHATIDYLTRANSFERASE-RELATED"/>
    <property type="match status" value="1"/>
</dbReference>
<evidence type="ECO:0000256" key="14">
    <source>
        <dbReference type="ARBA" id="ARBA00048586"/>
    </source>
</evidence>
<dbReference type="PROSITE" id="PS00379">
    <property type="entry name" value="CDP_ALCOHOL_P_TRANSF"/>
    <property type="match status" value="1"/>
</dbReference>
<keyword evidence="13" id="KW-1208">Phospholipid metabolism</keyword>
<evidence type="ECO:0000256" key="11">
    <source>
        <dbReference type="ARBA" id="ARBA00023136"/>
    </source>
</evidence>
<comment type="pathway">
    <text evidence="2">Phospholipid metabolism; phosphatidylglycerol biosynthesis; phosphatidylglycerol from CDP-diacylglycerol: step 1/2.</text>
</comment>
<dbReference type="AlphaFoldDB" id="I0IMH0"/>
<evidence type="ECO:0000256" key="8">
    <source>
        <dbReference type="ARBA" id="ARBA00022692"/>
    </source>
</evidence>
<dbReference type="KEGG" id="lfc:LFE_0754"/>
<keyword evidence="6" id="KW-0444">Lipid biosynthesis</keyword>
<dbReference type="Pfam" id="PF01066">
    <property type="entry name" value="CDP-OH_P_transf"/>
    <property type="match status" value="1"/>
</dbReference>
<evidence type="ECO:0000256" key="9">
    <source>
        <dbReference type="ARBA" id="ARBA00022989"/>
    </source>
</evidence>
<keyword evidence="11 17" id="KW-0472">Membrane</keyword>
<evidence type="ECO:0000256" key="4">
    <source>
        <dbReference type="ARBA" id="ARBA00013170"/>
    </source>
</evidence>
<evidence type="ECO:0000256" key="15">
    <source>
        <dbReference type="NCBIfam" id="TIGR00560"/>
    </source>
</evidence>
<dbReference type="eggNOG" id="COG0558">
    <property type="taxonomic scope" value="Bacteria"/>
</dbReference>
<keyword evidence="10" id="KW-0443">Lipid metabolism</keyword>
<dbReference type="GO" id="GO:0046474">
    <property type="term" value="P:glycerophospholipid biosynthetic process"/>
    <property type="evidence" value="ECO:0007669"/>
    <property type="project" value="TreeGrafter"/>
</dbReference>
<reference evidence="18 19" key="1">
    <citation type="journal article" date="2012" name="J. Bacteriol.">
        <title>Complete Genome Sequence of Leptospirillum ferrooxidans Strain C2-3, Isolated from a Fresh Volcanic Ash Deposit on the Island of Miyake, Japan.</title>
        <authorList>
            <person name="Fujimura R."/>
            <person name="Sato Y."/>
            <person name="Nishizawa T."/>
            <person name="Oshima K."/>
            <person name="Kim S.-W."/>
            <person name="Hattori M."/>
            <person name="Kamijo T."/>
            <person name="Ohta H."/>
        </authorList>
    </citation>
    <scope>NUCLEOTIDE SEQUENCE [LARGE SCALE GENOMIC DNA]</scope>
    <source>
        <strain evidence="18 19">C2-3</strain>
    </source>
</reference>
<dbReference type="PIRSF" id="PIRSF000847">
    <property type="entry name" value="Phos_ph_gly_syn"/>
    <property type="match status" value="1"/>
</dbReference>
<evidence type="ECO:0000313" key="19">
    <source>
        <dbReference type="Proteomes" id="UP000007382"/>
    </source>
</evidence>
<reference evidence="19" key="2">
    <citation type="submission" date="2012-03" db="EMBL/GenBank/DDBJ databases">
        <title>The complete genome sequence of the pioneer microbe on fresh volcanic deposit, Leptospirillum ferrooxidans strain C2-3.</title>
        <authorList>
            <person name="Fujimura R."/>
            <person name="Sato Y."/>
            <person name="Nishizawa T."/>
            <person name="Nanba K."/>
            <person name="Oshima K."/>
            <person name="Hattori M."/>
            <person name="Kamijo T."/>
            <person name="Ohta H."/>
        </authorList>
    </citation>
    <scope>NUCLEOTIDE SEQUENCE [LARGE SCALE GENOMIC DNA]</scope>
    <source>
        <strain evidence="19">C2-3</strain>
    </source>
</reference>
<dbReference type="Proteomes" id="UP000007382">
    <property type="component" value="Chromosome"/>
</dbReference>
<keyword evidence="19" id="KW-1185">Reference proteome</keyword>
<dbReference type="EMBL" id="AP012342">
    <property type="protein sequence ID" value="BAM06469.1"/>
    <property type="molecule type" value="Genomic_DNA"/>
</dbReference>
<keyword evidence="8 17" id="KW-0812">Transmembrane</keyword>
<dbReference type="Gene3D" id="1.20.120.1760">
    <property type="match status" value="1"/>
</dbReference>
<evidence type="ECO:0000313" key="18">
    <source>
        <dbReference type="EMBL" id="BAM06469.1"/>
    </source>
</evidence>
<dbReference type="EC" id="2.7.8.5" evidence="4 15"/>
<dbReference type="InterPro" id="IPR004570">
    <property type="entry name" value="Phosphatidylglycerol_P_synth"/>
</dbReference>
<dbReference type="HOGENOM" id="CLU_051314_2_3_0"/>
<dbReference type="InterPro" id="IPR043130">
    <property type="entry name" value="CDP-OH_PTrfase_TM_dom"/>
</dbReference>
<dbReference type="PATRIC" id="fig|1162668.3.peg.885"/>
<evidence type="ECO:0000256" key="5">
    <source>
        <dbReference type="ARBA" id="ARBA00014944"/>
    </source>
</evidence>
<comment type="subcellular location">
    <subcellularLocation>
        <location evidence="1">Membrane</location>
        <topology evidence="1">Multi-pass membrane protein</topology>
    </subcellularLocation>
</comment>
<evidence type="ECO:0000256" key="1">
    <source>
        <dbReference type="ARBA" id="ARBA00004141"/>
    </source>
</evidence>